<evidence type="ECO:0000313" key="7">
    <source>
        <dbReference type="EMBL" id="GBG24906.1"/>
    </source>
</evidence>
<feature type="transmembrane region" description="Helical" evidence="6">
    <location>
        <begin position="131"/>
        <end position="147"/>
    </location>
</feature>
<protein>
    <submittedName>
        <fullName evidence="7">Transmembrane protein 184C</fullName>
    </submittedName>
</protein>
<proteinExistence type="predicted"/>
<accession>A0A2R5G1K2</accession>
<feature type="transmembrane region" description="Helical" evidence="6">
    <location>
        <begin position="225"/>
        <end position="248"/>
    </location>
</feature>
<evidence type="ECO:0000256" key="4">
    <source>
        <dbReference type="ARBA" id="ARBA00023136"/>
    </source>
</evidence>
<feature type="region of interest" description="Disordered" evidence="5">
    <location>
        <begin position="384"/>
        <end position="411"/>
    </location>
</feature>
<evidence type="ECO:0000256" key="3">
    <source>
        <dbReference type="ARBA" id="ARBA00022989"/>
    </source>
</evidence>
<dbReference type="PANTHER" id="PTHR23423">
    <property type="entry name" value="ORGANIC SOLUTE TRANSPORTER-RELATED"/>
    <property type="match status" value="1"/>
</dbReference>
<name>A0A2R5G1K2_9STRA</name>
<feature type="transmembrane region" description="Helical" evidence="6">
    <location>
        <begin position="94"/>
        <end position="119"/>
    </location>
</feature>
<dbReference type="GO" id="GO:0016020">
    <property type="term" value="C:membrane"/>
    <property type="evidence" value="ECO:0007669"/>
    <property type="project" value="UniProtKB-SubCell"/>
</dbReference>
<dbReference type="InterPro" id="IPR005178">
    <property type="entry name" value="Ostalpha/TMEM184C"/>
</dbReference>
<dbReference type="AlphaFoldDB" id="A0A2R5G1K2"/>
<evidence type="ECO:0000256" key="6">
    <source>
        <dbReference type="SAM" id="Phobius"/>
    </source>
</evidence>
<dbReference type="EMBL" id="BEYU01000009">
    <property type="protein sequence ID" value="GBG24906.1"/>
    <property type="molecule type" value="Genomic_DNA"/>
</dbReference>
<comment type="caution">
    <text evidence="7">The sequence shown here is derived from an EMBL/GenBank/DDBJ whole genome shotgun (WGS) entry which is preliminary data.</text>
</comment>
<keyword evidence="2 6" id="KW-0812">Transmembrane</keyword>
<feature type="transmembrane region" description="Helical" evidence="6">
    <location>
        <begin position="60"/>
        <end position="82"/>
    </location>
</feature>
<reference evidence="7 8" key="1">
    <citation type="submission" date="2017-12" db="EMBL/GenBank/DDBJ databases">
        <title>Sequencing, de novo assembly and annotation of complete genome of a new Thraustochytrid species, strain FCC1311.</title>
        <authorList>
            <person name="Sedici K."/>
            <person name="Godart F."/>
            <person name="Aiese Cigliano R."/>
            <person name="Sanseverino W."/>
            <person name="Barakat M."/>
            <person name="Ortet P."/>
            <person name="Marechal E."/>
            <person name="Cagnac O."/>
            <person name="Amato A."/>
        </authorList>
    </citation>
    <scope>NUCLEOTIDE SEQUENCE [LARGE SCALE GENOMIC DNA]</scope>
</reference>
<keyword evidence="8" id="KW-1185">Reference proteome</keyword>
<dbReference type="Pfam" id="PF03619">
    <property type="entry name" value="Solute_trans_a"/>
    <property type="match status" value="1"/>
</dbReference>
<dbReference type="Proteomes" id="UP000241890">
    <property type="component" value="Unassembled WGS sequence"/>
</dbReference>
<evidence type="ECO:0000313" key="8">
    <source>
        <dbReference type="Proteomes" id="UP000241890"/>
    </source>
</evidence>
<organism evidence="7 8">
    <name type="scientific">Hondaea fermentalgiana</name>
    <dbReference type="NCBI Taxonomy" id="2315210"/>
    <lineage>
        <taxon>Eukaryota</taxon>
        <taxon>Sar</taxon>
        <taxon>Stramenopiles</taxon>
        <taxon>Bigyra</taxon>
        <taxon>Labyrinthulomycetes</taxon>
        <taxon>Thraustochytrida</taxon>
        <taxon>Thraustochytriidae</taxon>
        <taxon>Hondaea</taxon>
    </lineage>
</organism>
<evidence type="ECO:0000256" key="5">
    <source>
        <dbReference type="SAM" id="MobiDB-lite"/>
    </source>
</evidence>
<gene>
    <name evidence="7" type="ORF">FCC1311_011232</name>
</gene>
<evidence type="ECO:0000256" key="2">
    <source>
        <dbReference type="ARBA" id="ARBA00022692"/>
    </source>
</evidence>
<dbReference type="SMART" id="SM01417">
    <property type="entry name" value="Solute_trans_a"/>
    <property type="match status" value="1"/>
</dbReference>
<evidence type="ECO:0000256" key="1">
    <source>
        <dbReference type="ARBA" id="ARBA00004141"/>
    </source>
</evidence>
<dbReference type="InParanoid" id="A0A2R5G1K2"/>
<keyword evidence="4 6" id="KW-0472">Membrane</keyword>
<keyword evidence="3 6" id="KW-1133">Transmembrane helix</keyword>
<feature type="transmembrane region" description="Helical" evidence="6">
    <location>
        <begin position="260"/>
        <end position="277"/>
    </location>
</feature>
<dbReference type="OrthoDB" id="5348404at2759"/>
<sequence length="464" mass="49979">MATAMSPDDATAAAQSAAQEAAAQAAQAAVAAHLAQSAQKQAEGALGTLGADAWLHMGPVLTVAGIFTLLAICGATITLLGHLTHFTLPAHQKLICRIVLLVPVYALISFVALLVPAYAVALDTLRGCYEAFVIYTFLALLLTYLGGERQLGSWLETRGHVQHWGIMAEVMSRRRNIALGPVFLRRVQQGVLQFVFVKPFTALLALVLSFAGVHHEGTFSFGDAYLYLSLVNNLSVSVALYCLVLFYLATETILQPFKPLSKFFAVKAVVFFSYWQACSLQTLFWLHILPSRTDVSVLQNSLICVEMFIAAIAHHIAFSSADYALGDDGRAPIDRLMARSEIFRDSGSSAADKISVTVPSESESASADAFEDITAKARALAAQGAHPPDDSFAPENKGRVSIKSDQASDETCADDDVSASLLPKFITVLDGRDLIHDGKHIFIDKTSTDVRMELADAAPKMSEI</sequence>
<comment type="subcellular location">
    <subcellularLocation>
        <location evidence="1">Membrane</location>
        <topology evidence="1">Multi-pass membrane protein</topology>
    </subcellularLocation>
</comment>
<feature type="transmembrane region" description="Helical" evidence="6">
    <location>
        <begin position="191"/>
        <end position="213"/>
    </location>
</feature>